<proteinExistence type="predicted"/>
<feature type="compositionally biased region" description="Basic and acidic residues" evidence="1">
    <location>
        <begin position="1"/>
        <end position="20"/>
    </location>
</feature>
<sequence length="197" mass="21795">MENVEEGDKEKDESEEEKIVAESSPKGKGTVEVSNGNKENASYNSIYNNEVGRISSNLRVGGSGNSYVSETSSSSSKMKENKINGRKQSVPAKPPDKPSLNEELKKIVKGKHMILTPVNKLQEMIVAGLLRRDGDFNAYVDSGEKRGGATSNRRRMLSELQGQISLALCYDHRPVLVMLDRKDEKKKASMPFKFIAT</sequence>
<accession>A0A834SDW8</accession>
<dbReference type="EMBL" id="JAAIUW010000013">
    <property type="protein sequence ID" value="KAF7801597.1"/>
    <property type="molecule type" value="Genomic_DNA"/>
</dbReference>
<evidence type="ECO:0000256" key="1">
    <source>
        <dbReference type="SAM" id="MobiDB-lite"/>
    </source>
</evidence>
<feature type="compositionally biased region" description="Low complexity" evidence="1">
    <location>
        <begin position="65"/>
        <end position="76"/>
    </location>
</feature>
<organism evidence="2 3">
    <name type="scientific">Senna tora</name>
    <dbReference type="NCBI Taxonomy" id="362788"/>
    <lineage>
        <taxon>Eukaryota</taxon>
        <taxon>Viridiplantae</taxon>
        <taxon>Streptophyta</taxon>
        <taxon>Embryophyta</taxon>
        <taxon>Tracheophyta</taxon>
        <taxon>Spermatophyta</taxon>
        <taxon>Magnoliopsida</taxon>
        <taxon>eudicotyledons</taxon>
        <taxon>Gunneridae</taxon>
        <taxon>Pentapetalae</taxon>
        <taxon>rosids</taxon>
        <taxon>fabids</taxon>
        <taxon>Fabales</taxon>
        <taxon>Fabaceae</taxon>
        <taxon>Caesalpinioideae</taxon>
        <taxon>Cassia clade</taxon>
        <taxon>Senna</taxon>
    </lineage>
</organism>
<protein>
    <submittedName>
        <fullName evidence="2">Uncharacterized protein</fullName>
    </submittedName>
</protein>
<comment type="caution">
    <text evidence="2">The sequence shown here is derived from an EMBL/GenBank/DDBJ whole genome shotgun (WGS) entry which is preliminary data.</text>
</comment>
<reference evidence="2" key="1">
    <citation type="submission" date="2020-09" db="EMBL/GenBank/DDBJ databases">
        <title>Genome-Enabled Discovery of Anthraquinone Biosynthesis in Senna tora.</title>
        <authorList>
            <person name="Kang S.-H."/>
            <person name="Pandey R.P."/>
            <person name="Lee C.-M."/>
            <person name="Sim J.-S."/>
            <person name="Jeong J.-T."/>
            <person name="Choi B.-S."/>
            <person name="Jung M."/>
            <person name="Ginzburg D."/>
            <person name="Zhao K."/>
            <person name="Won S.Y."/>
            <person name="Oh T.-J."/>
            <person name="Yu Y."/>
            <person name="Kim N.-H."/>
            <person name="Lee O.R."/>
            <person name="Lee T.-H."/>
            <person name="Bashyal P."/>
            <person name="Kim T.-S."/>
            <person name="Lee W.-H."/>
            <person name="Kawkins C."/>
            <person name="Kim C.-K."/>
            <person name="Kim J.S."/>
            <person name="Ahn B.O."/>
            <person name="Rhee S.Y."/>
            <person name="Sohng J.K."/>
        </authorList>
    </citation>
    <scope>NUCLEOTIDE SEQUENCE</scope>
    <source>
        <tissue evidence="2">Leaf</tissue>
    </source>
</reference>
<feature type="region of interest" description="Disordered" evidence="1">
    <location>
        <begin position="1"/>
        <end position="101"/>
    </location>
</feature>
<dbReference type="Proteomes" id="UP000634136">
    <property type="component" value="Unassembled WGS sequence"/>
</dbReference>
<dbReference type="AlphaFoldDB" id="A0A834SDW8"/>
<feature type="compositionally biased region" description="Polar residues" evidence="1">
    <location>
        <begin position="32"/>
        <end position="58"/>
    </location>
</feature>
<keyword evidence="3" id="KW-1185">Reference proteome</keyword>
<name>A0A834SDW8_9FABA</name>
<evidence type="ECO:0000313" key="2">
    <source>
        <dbReference type="EMBL" id="KAF7801597.1"/>
    </source>
</evidence>
<evidence type="ECO:0000313" key="3">
    <source>
        <dbReference type="Proteomes" id="UP000634136"/>
    </source>
</evidence>
<gene>
    <name evidence="2" type="ORF">G2W53_040708</name>
</gene>